<dbReference type="PROSITE" id="PS50294">
    <property type="entry name" value="WD_REPEATS_REGION"/>
    <property type="match status" value="2"/>
</dbReference>
<feature type="region of interest" description="Disordered" evidence="7">
    <location>
        <begin position="309"/>
        <end position="329"/>
    </location>
</feature>
<protein>
    <recommendedName>
        <fullName evidence="8">Anaphase-promoting complex subunit 4-like WD40 domain-containing protein</fullName>
    </recommendedName>
</protein>
<organism evidence="9 10">
    <name type="scientific">Pocillopora damicornis</name>
    <name type="common">Cauliflower coral</name>
    <name type="synonym">Millepora damicornis</name>
    <dbReference type="NCBI Taxonomy" id="46731"/>
    <lineage>
        <taxon>Eukaryota</taxon>
        <taxon>Metazoa</taxon>
        <taxon>Cnidaria</taxon>
        <taxon>Anthozoa</taxon>
        <taxon>Hexacorallia</taxon>
        <taxon>Scleractinia</taxon>
        <taxon>Astrocoeniina</taxon>
        <taxon>Pocilloporidae</taxon>
        <taxon>Pocillopora</taxon>
    </lineage>
</organism>
<evidence type="ECO:0000313" key="9">
    <source>
        <dbReference type="EMBL" id="RMX60678.1"/>
    </source>
</evidence>
<evidence type="ECO:0000256" key="7">
    <source>
        <dbReference type="SAM" id="MobiDB-lite"/>
    </source>
</evidence>
<keyword evidence="1 6" id="KW-0853">WD repeat</keyword>
<dbReference type="Pfam" id="PF00400">
    <property type="entry name" value="WD40"/>
    <property type="match status" value="3"/>
</dbReference>
<dbReference type="SMART" id="SM00320">
    <property type="entry name" value="WD40"/>
    <property type="match status" value="5"/>
</dbReference>
<dbReference type="GO" id="GO:0010997">
    <property type="term" value="F:anaphase-promoting complex binding"/>
    <property type="evidence" value="ECO:0007669"/>
    <property type="project" value="InterPro"/>
</dbReference>
<dbReference type="PANTHER" id="PTHR19918">
    <property type="entry name" value="CELL DIVISION CYCLE 20 CDC20 FIZZY -RELATED"/>
    <property type="match status" value="1"/>
</dbReference>
<dbReference type="GO" id="GO:1990757">
    <property type="term" value="F:ubiquitin ligase activator activity"/>
    <property type="evidence" value="ECO:0007669"/>
    <property type="project" value="TreeGrafter"/>
</dbReference>
<accession>A0A3M6V536</accession>
<evidence type="ECO:0000256" key="3">
    <source>
        <dbReference type="ARBA" id="ARBA00022737"/>
    </source>
</evidence>
<comment type="caution">
    <text evidence="9">The sequence shown here is derived from an EMBL/GenBank/DDBJ whole genome shotgun (WGS) entry which is preliminary data.</text>
</comment>
<dbReference type="InterPro" id="IPR036322">
    <property type="entry name" value="WD40_repeat_dom_sf"/>
</dbReference>
<dbReference type="GO" id="GO:0031145">
    <property type="term" value="P:anaphase-promoting complex-dependent catabolic process"/>
    <property type="evidence" value="ECO:0007669"/>
    <property type="project" value="TreeGrafter"/>
</dbReference>
<dbReference type="InterPro" id="IPR001680">
    <property type="entry name" value="WD40_rpt"/>
</dbReference>
<dbReference type="InterPro" id="IPR024977">
    <property type="entry name" value="Apc4-like_WD40_dom"/>
</dbReference>
<dbReference type="SUPFAM" id="SSF50978">
    <property type="entry name" value="WD40 repeat-like"/>
    <property type="match status" value="1"/>
</dbReference>
<dbReference type="GO" id="GO:0005680">
    <property type="term" value="C:anaphase-promoting complex"/>
    <property type="evidence" value="ECO:0007669"/>
    <property type="project" value="TreeGrafter"/>
</dbReference>
<feature type="domain" description="Anaphase-promoting complex subunit 4-like WD40" evidence="8">
    <location>
        <begin position="194"/>
        <end position="253"/>
    </location>
</feature>
<dbReference type="GO" id="GO:0051301">
    <property type="term" value="P:cell division"/>
    <property type="evidence" value="ECO:0007669"/>
    <property type="project" value="UniProtKB-KW"/>
</dbReference>
<evidence type="ECO:0000256" key="2">
    <source>
        <dbReference type="ARBA" id="ARBA00022618"/>
    </source>
</evidence>
<feature type="region of interest" description="Disordered" evidence="7">
    <location>
        <begin position="16"/>
        <end position="93"/>
    </location>
</feature>
<dbReference type="Pfam" id="PF12894">
    <property type="entry name" value="ANAPC4_WD40"/>
    <property type="match status" value="1"/>
</dbReference>
<feature type="repeat" description="WD" evidence="6">
    <location>
        <begin position="351"/>
        <end position="382"/>
    </location>
</feature>
<gene>
    <name evidence="9" type="ORF">pdam_00014542</name>
</gene>
<dbReference type="PANTHER" id="PTHR19918:SF8">
    <property type="entry name" value="FI02843P"/>
    <property type="match status" value="1"/>
</dbReference>
<dbReference type="OrthoDB" id="10263272at2759"/>
<dbReference type="PROSITE" id="PS50082">
    <property type="entry name" value="WD_REPEATS_2"/>
    <property type="match status" value="3"/>
</dbReference>
<dbReference type="AlphaFoldDB" id="A0A3M6V536"/>
<keyword evidence="3" id="KW-0677">Repeat</keyword>
<dbReference type="Proteomes" id="UP000275408">
    <property type="component" value="Unassembled WGS sequence"/>
</dbReference>
<evidence type="ECO:0000259" key="8">
    <source>
        <dbReference type="Pfam" id="PF12894"/>
    </source>
</evidence>
<feature type="compositionally biased region" description="Polar residues" evidence="7">
    <location>
        <begin position="310"/>
        <end position="329"/>
    </location>
</feature>
<keyword evidence="10" id="KW-1185">Reference proteome</keyword>
<dbReference type="EMBL" id="RCHS01000124">
    <property type="protein sequence ID" value="RMX60678.1"/>
    <property type="molecule type" value="Genomic_DNA"/>
</dbReference>
<evidence type="ECO:0000256" key="1">
    <source>
        <dbReference type="ARBA" id="ARBA00022574"/>
    </source>
</evidence>
<feature type="compositionally biased region" description="Polar residues" evidence="7">
    <location>
        <begin position="47"/>
        <end position="68"/>
    </location>
</feature>
<dbReference type="Gene3D" id="2.130.10.10">
    <property type="entry name" value="YVTN repeat-like/Quinoprotein amine dehydrogenase"/>
    <property type="match status" value="3"/>
</dbReference>
<dbReference type="InterPro" id="IPR033010">
    <property type="entry name" value="Cdc20/Fizzy"/>
</dbReference>
<dbReference type="STRING" id="46731.A0A3M6V536"/>
<keyword evidence="5" id="KW-0131">Cell cycle</keyword>
<reference evidence="9 10" key="1">
    <citation type="journal article" date="2018" name="Sci. Rep.">
        <title>Comparative analysis of the Pocillopora damicornis genome highlights role of immune system in coral evolution.</title>
        <authorList>
            <person name="Cunning R."/>
            <person name="Bay R.A."/>
            <person name="Gillette P."/>
            <person name="Baker A.C."/>
            <person name="Traylor-Knowles N."/>
        </authorList>
    </citation>
    <scope>NUCLEOTIDE SEQUENCE [LARGE SCALE GENOMIC DNA]</scope>
    <source>
        <strain evidence="9">RSMAS</strain>
        <tissue evidence="9">Whole animal</tissue>
    </source>
</reference>
<evidence type="ECO:0000256" key="5">
    <source>
        <dbReference type="ARBA" id="ARBA00023306"/>
    </source>
</evidence>
<sequence length="580" mass="63911">MAQYEFENGVNDCLKKLEAPLSKGPVPRWQRKERERILASTGKPLSPLQTTSRNHVNSRLSSKTQTHTPGKRAKTPTKTPQKSPKKFGLSPRGDRFIPSRPLVDCEWSHFQIMQGTDSGEANCEMEVEGNSQYYSNMTENLQSSSSNGKILHFKSGAPVAREDLNLLDWGSINQLALALSGAVYTWNPSTGETQHLFQMEGEDYISSVSWIDQGSILAVGSSNGQVQLWDVAQAKCVRVMGGHAARVGSLAWNSFILSRWGKGVGEGASNFKWIDSKCCPEELQYHYLFHCTLELRTTKVKEKSKIVGQTIKNSGSKRSNNTPSSGIFSGSRSGAIHHHDVRVASHHVGSLLGHSQEVCGMQWSPDGTLLASGGNDNVLNIWTQRGASDDAATPLHTLTHHQAAVKAVAWCPWQPNVLASGGGTADRHIRFWNANTGSCLSSVDTNSQACFDKILARSIDRERLVIGAKKHLSLIKRKWRVCALIWSKEYKELVSGHGFSQNQLTIWKHPAMSRVMELTGHMSRILHMTMSPDGQFVASAAADETLRLWKCFASQQKSKKTSSKGLGSEGKGLMSCMKVR</sequence>
<evidence type="ECO:0000256" key="4">
    <source>
        <dbReference type="ARBA" id="ARBA00022776"/>
    </source>
</evidence>
<proteinExistence type="predicted"/>
<name>A0A3M6V536_POCDA</name>
<evidence type="ECO:0000256" key="6">
    <source>
        <dbReference type="PROSITE-ProRule" id="PRU00221"/>
    </source>
</evidence>
<dbReference type="InterPro" id="IPR015943">
    <property type="entry name" value="WD40/YVTN_repeat-like_dom_sf"/>
</dbReference>
<feature type="repeat" description="WD" evidence="6">
    <location>
        <begin position="518"/>
        <end position="550"/>
    </location>
</feature>
<keyword evidence="2" id="KW-0132">Cell division</keyword>
<keyword evidence="4" id="KW-0498">Mitosis</keyword>
<feature type="repeat" description="WD" evidence="6">
    <location>
        <begin position="205"/>
        <end position="239"/>
    </location>
</feature>
<evidence type="ECO:0000313" key="10">
    <source>
        <dbReference type="Proteomes" id="UP000275408"/>
    </source>
</evidence>
<dbReference type="GO" id="GO:1905786">
    <property type="term" value="P:positive regulation of anaphase-promoting complex-dependent catabolic process"/>
    <property type="evidence" value="ECO:0007669"/>
    <property type="project" value="TreeGrafter"/>
</dbReference>
<feature type="region of interest" description="Disordered" evidence="7">
    <location>
        <begin position="560"/>
        <end position="580"/>
    </location>
</feature>